<name>C4J4G4_MAIZE</name>
<reference evidence="2" key="1">
    <citation type="journal article" date="2009" name="PLoS Genet.">
        <title>Sequencing, mapping, and analysis of 27,455 maize full-length cDNAs.</title>
        <authorList>
            <person name="Soderlund C."/>
            <person name="Descour A."/>
            <person name="Kudrna D."/>
            <person name="Bomhoff M."/>
            <person name="Boyd L."/>
            <person name="Currie J."/>
            <person name="Angelova A."/>
            <person name="Collura K."/>
            <person name="Wissotski M."/>
            <person name="Ashley E."/>
            <person name="Morrow D."/>
            <person name="Fernandes J."/>
            <person name="Walbot V."/>
            <person name="Yu Y."/>
        </authorList>
    </citation>
    <scope>NUCLEOTIDE SEQUENCE</scope>
    <source>
        <strain evidence="2">B73</strain>
    </source>
</reference>
<sequence>MGSSCVNLSRAVLPGFGAAEGSRRRRGLLLPLLSSSSRRLHGGGAVACCSSSSSATAAGSSRPPPPLPSFVDPAHGDPPGAAGGGIGVAEFLGAKNFLITGGTGFLAKGDT</sequence>
<organism evidence="2">
    <name type="scientific">Zea mays</name>
    <name type="common">Maize</name>
    <dbReference type="NCBI Taxonomy" id="4577"/>
    <lineage>
        <taxon>Eukaryota</taxon>
        <taxon>Viridiplantae</taxon>
        <taxon>Streptophyta</taxon>
        <taxon>Embryophyta</taxon>
        <taxon>Tracheophyta</taxon>
        <taxon>Spermatophyta</taxon>
        <taxon>Magnoliopsida</taxon>
        <taxon>Liliopsida</taxon>
        <taxon>Poales</taxon>
        <taxon>Poaceae</taxon>
        <taxon>PACMAD clade</taxon>
        <taxon>Panicoideae</taxon>
        <taxon>Andropogonodae</taxon>
        <taxon>Andropogoneae</taxon>
        <taxon>Tripsacinae</taxon>
        <taxon>Zea</taxon>
    </lineage>
</organism>
<protein>
    <submittedName>
        <fullName evidence="2">Uncharacterized protein</fullName>
    </submittedName>
</protein>
<dbReference type="HOGENOM" id="CLU_2162120_0_0_1"/>
<dbReference type="EMBL" id="BT085711">
    <property type="protein sequence ID" value="ACR36064.1"/>
    <property type="molecule type" value="mRNA"/>
</dbReference>
<evidence type="ECO:0000256" key="1">
    <source>
        <dbReference type="SAM" id="MobiDB-lite"/>
    </source>
</evidence>
<evidence type="ECO:0000313" key="2">
    <source>
        <dbReference type="EMBL" id="ACR36064.1"/>
    </source>
</evidence>
<reference evidence="2" key="2">
    <citation type="submission" date="2012-06" db="EMBL/GenBank/DDBJ databases">
        <authorList>
            <person name="Yu Y."/>
            <person name="Currie J."/>
            <person name="Lomeli R."/>
            <person name="Angelova A."/>
            <person name="Collura K."/>
            <person name="Wissotski M."/>
            <person name="Campos D."/>
            <person name="Kudrna D."/>
            <person name="Golser W."/>
            <person name="Ashely E."/>
            <person name="Descour A."/>
            <person name="Fernandes J."/>
            <person name="Soderlund C."/>
            <person name="Walbot V."/>
        </authorList>
    </citation>
    <scope>NUCLEOTIDE SEQUENCE</scope>
    <source>
        <strain evidence="2">B73</strain>
    </source>
</reference>
<feature type="region of interest" description="Disordered" evidence="1">
    <location>
        <begin position="50"/>
        <end position="82"/>
    </location>
</feature>
<accession>C4J4G4</accession>
<proteinExistence type="evidence at transcript level"/>
<dbReference type="AlphaFoldDB" id="C4J4G4"/>
<feature type="compositionally biased region" description="Low complexity" evidence="1">
    <location>
        <begin position="50"/>
        <end position="61"/>
    </location>
</feature>